<feature type="region of interest" description="Disordered" evidence="1">
    <location>
        <begin position="1273"/>
        <end position="1298"/>
    </location>
</feature>
<feature type="region of interest" description="Disordered" evidence="1">
    <location>
        <begin position="1"/>
        <end position="31"/>
    </location>
</feature>
<proteinExistence type="predicted"/>
<name>A0ABP0NJ38_9DINO</name>
<keyword evidence="3" id="KW-1185">Reference proteome</keyword>
<evidence type="ECO:0000313" key="2">
    <source>
        <dbReference type="EMBL" id="CAK9062420.1"/>
    </source>
</evidence>
<dbReference type="EMBL" id="CAXAMN010021695">
    <property type="protein sequence ID" value="CAK9062420.1"/>
    <property type="molecule type" value="Genomic_DNA"/>
</dbReference>
<feature type="compositionally biased region" description="Low complexity" evidence="1">
    <location>
        <begin position="59"/>
        <end position="72"/>
    </location>
</feature>
<evidence type="ECO:0000313" key="3">
    <source>
        <dbReference type="Proteomes" id="UP001642484"/>
    </source>
</evidence>
<dbReference type="Proteomes" id="UP001642484">
    <property type="component" value="Unassembled WGS sequence"/>
</dbReference>
<feature type="region of interest" description="Disordered" evidence="1">
    <location>
        <begin position="59"/>
        <end position="101"/>
    </location>
</feature>
<gene>
    <name evidence="2" type="ORF">CCMP2556_LOCUS30695</name>
</gene>
<reference evidence="2 3" key="1">
    <citation type="submission" date="2024-02" db="EMBL/GenBank/DDBJ databases">
        <authorList>
            <person name="Chen Y."/>
            <person name="Shah S."/>
            <person name="Dougan E. K."/>
            <person name="Thang M."/>
            <person name="Chan C."/>
        </authorList>
    </citation>
    <scope>NUCLEOTIDE SEQUENCE [LARGE SCALE GENOMIC DNA]</scope>
</reference>
<feature type="compositionally biased region" description="Basic and acidic residues" evidence="1">
    <location>
        <begin position="12"/>
        <end position="31"/>
    </location>
</feature>
<sequence length="1298" mass="141906">MSGFAGRRRRSSREGERLQDPEDREGRLRVGAADERLQALLEEREGRAASVPARAAAVRRLAAAPEQAGQAATTSSARRPSREPQGQVMGQPNGPGQVTIESAPGLLDSVRQSLDVLQRAFGGNPQGQGLLAPLLQHHDLGHLAGTGPGVHAGHGNVFGSPQCPIPPRGGPLSYGPTIELGPQPRVLEPYPMATPPPMSGVNVNPFWSTQARAHPGESGVVPEGMPQGEVRRSPNYVDVEAIREKVLREAENLFAKEIKKATGGAESSSFESVPSADREPGRSTVGVMGPGGGGNGGESTRGDGRGSQPHGLERPPGLLKEGVCEGPLNRSELPQGTVNEVFRSLELPPLPSPGSDGASLAFGDWLTVAMPLMSDLSSSARGWWQANIMEAEALYETWLKLKPLERLRLKVDRPLHPSYERVEHRGVTILLGVLPDQVRRDVIASRKVSCLGILFRLYTIFQPGGSAERTALLKSITELKVGNGVADVLSGIRQWRRWIQRAQELGLTTPDPLVLVQVLNRVTEALGRHGGAQAEAEDLALMTGSSKTPAAGANVNMSTAGGTAPKEEVRGVPSLDQEDLEEENLERDGRQDPPELEDQQLVEEGEEQVIGREEIDELRRPHQLQNITMVEVMEDRGQGGGTDRDPGACLQVESNGSCGGSAEGMVKCLECDLWQLGEHRGAGCRFCEGDLPKEQDGLQVPGEEALDLQACSWTQAVQWHEEEVRSHWQLKRMWLDQLNQVAVGAQQGSEHGGWLQVLEEQLMVREECLQRQHGALESWRMAALQAAGGSGEGEEQKPSLVLQTYTVSLAQVRRELHKWVEPFKDEYVSLSTTTGAIFPTTEEALKKDPRYPWREEAPAMLVPTVKSPHGRHRARVVICGNHLTKSQVETKAVSPLEASSISSPFELYAGGADATVLRALLRKSALEKWSVASLDVKTAFLLAPRRDAQQRLLITRPPRVLVEAKVCDADEIWEVRNSLYGLQEAPLNWARFRDEEMAKFRWTDEGENWKLARTQEPNLWKVILDDPSKSRLPDKVYGFVAVYVDDILVTGDERVTRSTIARFQQQWKCSTPEWLTPESSLRFCGFEIAQEKRGLRLHQESYLRDLLARYPDVKSAQSPLPGVLDETEETNPEVAEVKEAEDCVQVKRLIGPGPLPPPGSVAADGGYGGSIPGRSRAVQRGRKALQGSETIEGEEVTYGGRGISACDIESIEGGTKTGYELRLQGREHRGESGNNSGQVTEGTSQAANSSEHLPPEADQWPIWLGIETAVLQHPHRDGERQDEDCESDGSFEFLRSTG</sequence>
<organism evidence="2 3">
    <name type="scientific">Durusdinium trenchii</name>
    <dbReference type="NCBI Taxonomy" id="1381693"/>
    <lineage>
        <taxon>Eukaryota</taxon>
        <taxon>Sar</taxon>
        <taxon>Alveolata</taxon>
        <taxon>Dinophyceae</taxon>
        <taxon>Suessiales</taxon>
        <taxon>Symbiodiniaceae</taxon>
        <taxon>Durusdinium</taxon>
    </lineage>
</organism>
<feature type="compositionally biased region" description="Polar residues" evidence="1">
    <location>
        <begin position="88"/>
        <end position="100"/>
    </location>
</feature>
<feature type="compositionally biased region" description="Acidic residues" evidence="1">
    <location>
        <begin position="576"/>
        <end position="585"/>
    </location>
</feature>
<feature type="compositionally biased region" description="Gly residues" evidence="1">
    <location>
        <begin position="288"/>
        <end position="299"/>
    </location>
</feature>
<feature type="compositionally biased region" description="Basic residues" evidence="1">
    <location>
        <begin position="1"/>
        <end position="11"/>
    </location>
</feature>
<accession>A0ABP0NJ38</accession>
<feature type="region of interest" description="Disordered" evidence="1">
    <location>
        <begin position="1227"/>
        <end position="1259"/>
    </location>
</feature>
<feature type="region of interest" description="Disordered" evidence="1">
    <location>
        <begin position="547"/>
        <end position="606"/>
    </location>
</feature>
<comment type="caution">
    <text evidence="2">The sequence shown here is derived from an EMBL/GenBank/DDBJ whole genome shotgun (WGS) entry which is preliminary data.</text>
</comment>
<feature type="region of interest" description="Disordered" evidence="1">
    <location>
        <begin position="261"/>
        <end position="320"/>
    </location>
</feature>
<protein>
    <recommendedName>
        <fullName evidence="4">Reverse transcriptase Ty1/copia-type domain-containing protein</fullName>
    </recommendedName>
</protein>
<evidence type="ECO:0000256" key="1">
    <source>
        <dbReference type="SAM" id="MobiDB-lite"/>
    </source>
</evidence>
<feature type="compositionally biased region" description="Acidic residues" evidence="1">
    <location>
        <begin position="1280"/>
        <end position="1289"/>
    </location>
</feature>
<evidence type="ECO:0008006" key="4">
    <source>
        <dbReference type="Google" id="ProtNLM"/>
    </source>
</evidence>
<feature type="compositionally biased region" description="Polar residues" evidence="1">
    <location>
        <begin position="1232"/>
        <end position="1251"/>
    </location>
</feature>
<feature type="compositionally biased region" description="Acidic residues" evidence="1">
    <location>
        <begin position="594"/>
        <end position="606"/>
    </location>
</feature>